<name>A0AC35G4S1_9BILA</name>
<sequence>MQFRGQKIIPSLPDVVLLRIFKNLSYKELCLAEVVCRRWQNLIHGKFRKECKELVVEHMGYYHIEASLNCALERLTLSCPFNSDEFLSGVMRRHHGWLKSLVCDVSFLANVGKLKLKKDTRKKFFTGCDNLWIVMLQCSDELLKEFAAIEDMLFLDLKHVTLQIHLMGDIVTNAAELLRLLKDRSPGITVSVELQATVSHKVIQQIACLNEIHLKSLKIICIELDHTPLKLDEVSEICEKRKISYDHIGFRDWYLHANPDVPLARHHVDCFRISSCKIANVDSLISSLAVNQRQINIRRIVEKTEKENIKDAEKKAAAAVIPQKNFTKIFGFTVKKVKKTELIPEEFKEIPIENSEPNLTKLEVAGNCEFCNFSFLGQMGKNEFEYRVLSQIEKIQLDISQLYFYD</sequence>
<protein>
    <submittedName>
        <fullName evidence="2">F-box domain-containing protein</fullName>
    </submittedName>
</protein>
<reference evidence="2" key="1">
    <citation type="submission" date="2022-11" db="UniProtKB">
        <authorList>
            <consortium name="WormBaseParasite"/>
        </authorList>
    </citation>
    <scope>IDENTIFICATION</scope>
</reference>
<evidence type="ECO:0000313" key="1">
    <source>
        <dbReference type="Proteomes" id="UP000887580"/>
    </source>
</evidence>
<proteinExistence type="predicted"/>
<dbReference type="WBParaSite" id="PS1159_v2.g23987.t1">
    <property type="protein sequence ID" value="PS1159_v2.g23987.t1"/>
    <property type="gene ID" value="PS1159_v2.g23987"/>
</dbReference>
<organism evidence="1 2">
    <name type="scientific">Panagrolaimus sp. PS1159</name>
    <dbReference type="NCBI Taxonomy" id="55785"/>
    <lineage>
        <taxon>Eukaryota</taxon>
        <taxon>Metazoa</taxon>
        <taxon>Ecdysozoa</taxon>
        <taxon>Nematoda</taxon>
        <taxon>Chromadorea</taxon>
        <taxon>Rhabditida</taxon>
        <taxon>Tylenchina</taxon>
        <taxon>Panagrolaimomorpha</taxon>
        <taxon>Panagrolaimoidea</taxon>
        <taxon>Panagrolaimidae</taxon>
        <taxon>Panagrolaimus</taxon>
    </lineage>
</organism>
<evidence type="ECO:0000313" key="2">
    <source>
        <dbReference type="WBParaSite" id="PS1159_v2.g23987.t1"/>
    </source>
</evidence>
<accession>A0AC35G4S1</accession>
<dbReference type="Proteomes" id="UP000887580">
    <property type="component" value="Unplaced"/>
</dbReference>